<reference evidence="3" key="1">
    <citation type="submission" date="2020-10" db="EMBL/GenBank/DDBJ databases">
        <authorList>
            <person name="Kusch S."/>
        </authorList>
    </citation>
    <scope>NUCLEOTIDE SEQUENCE</scope>
    <source>
        <strain evidence="3">SwB9</strain>
    </source>
</reference>
<accession>A0A8H2VM89</accession>
<dbReference type="InterPro" id="IPR027417">
    <property type="entry name" value="P-loop_NTPase"/>
</dbReference>
<protein>
    <submittedName>
        <fullName evidence="3">D573b7de-738c-4b9f-b51c-af534f1a4e5a</fullName>
    </submittedName>
</protein>
<feature type="compositionally biased region" description="Basic residues" evidence="2">
    <location>
        <begin position="50"/>
        <end position="61"/>
    </location>
</feature>
<evidence type="ECO:0000313" key="3">
    <source>
        <dbReference type="EMBL" id="CAD6439997.1"/>
    </source>
</evidence>
<feature type="coiled-coil region" evidence="1">
    <location>
        <begin position="693"/>
        <end position="731"/>
    </location>
</feature>
<organism evidence="3 4">
    <name type="scientific">Sclerotinia trifoliorum</name>
    <dbReference type="NCBI Taxonomy" id="28548"/>
    <lineage>
        <taxon>Eukaryota</taxon>
        <taxon>Fungi</taxon>
        <taxon>Dikarya</taxon>
        <taxon>Ascomycota</taxon>
        <taxon>Pezizomycotina</taxon>
        <taxon>Leotiomycetes</taxon>
        <taxon>Helotiales</taxon>
        <taxon>Sclerotiniaceae</taxon>
        <taxon>Sclerotinia</taxon>
    </lineage>
</organism>
<proteinExistence type="predicted"/>
<dbReference type="SUPFAM" id="SSF52540">
    <property type="entry name" value="P-loop containing nucleoside triphosphate hydrolases"/>
    <property type="match status" value="1"/>
</dbReference>
<dbReference type="AlphaFoldDB" id="A0A8H2VM89"/>
<keyword evidence="4" id="KW-1185">Reference proteome</keyword>
<feature type="compositionally biased region" description="Polar residues" evidence="2">
    <location>
        <begin position="65"/>
        <end position="81"/>
    </location>
</feature>
<dbReference type="EMBL" id="CAJHIA010000002">
    <property type="protein sequence ID" value="CAD6439997.1"/>
    <property type="molecule type" value="Genomic_DNA"/>
</dbReference>
<evidence type="ECO:0000313" key="4">
    <source>
        <dbReference type="Proteomes" id="UP000624404"/>
    </source>
</evidence>
<name>A0A8H2VM89_9HELO</name>
<gene>
    <name evidence="3" type="ORF">SCLTRI_LOCUS630</name>
</gene>
<feature type="region of interest" description="Disordered" evidence="2">
    <location>
        <begin position="44"/>
        <end position="81"/>
    </location>
</feature>
<evidence type="ECO:0000256" key="2">
    <source>
        <dbReference type="SAM" id="MobiDB-lite"/>
    </source>
</evidence>
<keyword evidence="1" id="KW-0175">Coiled coil</keyword>
<dbReference type="OrthoDB" id="2364732at2759"/>
<sequence length="735" mass="84490">MPVVTRSKSKRCLSSLPKDVKLYLPKASSSDDPLQNLVVYPKCRQNQSKHQSRQQPRKKSQKYQNSSQEKPPGGSTNIHLPNLSSTTITHWPCRACGCPQGVFELFVPICVNCGHDMDNHELQDFVGFNPFCDFICERQELVSSVLQQALTMGMVVIRATPVVGKTTLLKLLGRHILFHRRELEPIYITWQPRNERNNLPYQQVLDEGAVSAQVANARLRPHNPNAKRIFLIDEAQGSYEEDAFWNHDLKNHLTRSRPIFVLACLYSPASIFGSEGQRIESRASKLDTLNRIELRPSKSNSLGMLFKPEETLTKVSKWILQKNLKPESVDHIALAEYIHSATNGHPGMVGLILASFELLTSQNAENRPGWRWSPAFVHEYLIEHDTLLRFLSQWGRGFWTAAGENHLKRCLRGDPSYRHLKYSDIADAMRKVARLPKGCTEIRTDPITALAFCHKMGFLYAEEFRPGSGVTTYIFASPIHQRIAYRRLIPAPPLGTNIDQITLRKACLNAIERFSPSVLRHRVPLSNSSFQSNDKWGIPEAAFQDEMYCCLNYELHNLPILSEYAETKDGRIDFYIFDKRWGVEILQSGNNGRLEEHANRFRYGGKYHRWGIFEDYIILNFCSKSSIDTLQVKDIDIQKHILHIVIDANDCTAEVYTYNKQLQETLALGEGRVRSYSAEPGSASEDFDVYMTLRDQEIELEQEKTERVREKQEMVREKQEMERKIIQLQLQLNQR</sequence>
<dbReference type="Proteomes" id="UP000624404">
    <property type="component" value="Unassembled WGS sequence"/>
</dbReference>
<comment type="caution">
    <text evidence="3">The sequence shown here is derived from an EMBL/GenBank/DDBJ whole genome shotgun (WGS) entry which is preliminary data.</text>
</comment>
<evidence type="ECO:0000256" key="1">
    <source>
        <dbReference type="SAM" id="Coils"/>
    </source>
</evidence>